<feature type="compositionally biased region" description="Low complexity" evidence="8">
    <location>
        <begin position="251"/>
        <end position="265"/>
    </location>
</feature>
<dbReference type="GO" id="GO:0016740">
    <property type="term" value="F:transferase activity"/>
    <property type="evidence" value="ECO:0007669"/>
    <property type="project" value="UniProtKB-KW"/>
</dbReference>
<dbReference type="SUPFAM" id="SSF141523">
    <property type="entry name" value="L,D-transpeptidase catalytic domain-like"/>
    <property type="match status" value="1"/>
</dbReference>
<dbReference type="GO" id="GO:0008360">
    <property type="term" value="P:regulation of cell shape"/>
    <property type="evidence" value="ECO:0007669"/>
    <property type="project" value="UniProtKB-UniRule"/>
</dbReference>
<evidence type="ECO:0000256" key="9">
    <source>
        <dbReference type="SAM" id="Phobius"/>
    </source>
</evidence>
<keyword evidence="9" id="KW-0812">Transmembrane</keyword>
<keyword evidence="9" id="KW-0472">Membrane</keyword>
<comment type="caution">
    <text evidence="11">The sequence shown here is derived from an EMBL/GenBank/DDBJ whole genome shotgun (WGS) entry which is preliminary data.</text>
</comment>
<dbReference type="Gene3D" id="2.40.440.10">
    <property type="entry name" value="L,D-transpeptidase catalytic domain-like"/>
    <property type="match status" value="1"/>
</dbReference>
<dbReference type="InterPro" id="IPR005490">
    <property type="entry name" value="LD_TPept_cat_dom"/>
</dbReference>
<keyword evidence="3 6" id="KW-0133">Cell shape</keyword>
<dbReference type="CDD" id="cd16913">
    <property type="entry name" value="YkuD_like"/>
    <property type="match status" value="1"/>
</dbReference>
<dbReference type="GO" id="GO:0071555">
    <property type="term" value="P:cell wall organization"/>
    <property type="evidence" value="ECO:0007669"/>
    <property type="project" value="UniProtKB-UniRule"/>
</dbReference>
<dbReference type="Proteomes" id="UP000679179">
    <property type="component" value="Unassembled WGS sequence"/>
</dbReference>
<keyword evidence="9" id="KW-1133">Transmembrane helix</keyword>
<evidence type="ECO:0000256" key="5">
    <source>
        <dbReference type="ARBA" id="ARBA00023316"/>
    </source>
</evidence>
<evidence type="ECO:0000256" key="7">
    <source>
        <dbReference type="SAM" id="Coils"/>
    </source>
</evidence>
<dbReference type="PANTHER" id="PTHR30582">
    <property type="entry name" value="L,D-TRANSPEPTIDASE"/>
    <property type="match status" value="1"/>
</dbReference>
<evidence type="ECO:0000256" key="8">
    <source>
        <dbReference type="SAM" id="MobiDB-lite"/>
    </source>
</evidence>
<evidence type="ECO:0000256" key="3">
    <source>
        <dbReference type="ARBA" id="ARBA00022960"/>
    </source>
</evidence>
<feature type="active site" description="Nucleophile" evidence="6">
    <location>
        <position position="401"/>
    </location>
</feature>
<feature type="domain" description="L,D-TPase catalytic" evidence="10">
    <location>
        <begin position="303"/>
        <end position="425"/>
    </location>
</feature>
<dbReference type="PROSITE" id="PS52029">
    <property type="entry name" value="LD_TPASE"/>
    <property type="match status" value="1"/>
</dbReference>
<feature type="coiled-coil region" evidence="7">
    <location>
        <begin position="173"/>
        <end position="200"/>
    </location>
</feature>
<dbReference type="EMBL" id="BOPZ01000016">
    <property type="protein sequence ID" value="GIM29377.1"/>
    <property type="molecule type" value="Genomic_DNA"/>
</dbReference>
<feature type="compositionally biased region" description="Basic and acidic residues" evidence="8">
    <location>
        <begin position="239"/>
        <end position="250"/>
    </location>
</feature>
<evidence type="ECO:0000313" key="11">
    <source>
        <dbReference type="EMBL" id="GIM29377.1"/>
    </source>
</evidence>
<feature type="region of interest" description="Disordered" evidence="8">
    <location>
        <begin position="239"/>
        <end position="274"/>
    </location>
</feature>
<evidence type="ECO:0000259" key="10">
    <source>
        <dbReference type="PROSITE" id="PS52029"/>
    </source>
</evidence>
<dbReference type="InterPro" id="IPR038063">
    <property type="entry name" value="Transpep_catalytic_dom"/>
</dbReference>
<name>A0A919S037_9CLOT</name>
<feature type="active site" description="Proton donor/acceptor" evidence="6">
    <location>
        <position position="377"/>
    </location>
</feature>
<dbReference type="GO" id="GO:0071972">
    <property type="term" value="F:peptidoglycan L,D-transpeptidase activity"/>
    <property type="evidence" value="ECO:0007669"/>
    <property type="project" value="TreeGrafter"/>
</dbReference>
<dbReference type="AlphaFoldDB" id="A0A919S037"/>
<comment type="pathway">
    <text evidence="1 6">Cell wall biogenesis; peptidoglycan biosynthesis.</text>
</comment>
<evidence type="ECO:0000256" key="4">
    <source>
        <dbReference type="ARBA" id="ARBA00022984"/>
    </source>
</evidence>
<protein>
    <recommendedName>
        <fullName evidence="10">L,D-TPase catalytic domain-containing protein</fullName>
    </recommendedName>
</protein>
<keyword evidence="7" id="KW-0175">Coiled coil</keyword>
<keyword evidence="4 6" id="KW-0573">Peptidoglycan synthesis</keyword>
<dbReference type="GO" id="GO:0018104">
    <property type="term" value="P:peptidoglycan-protein cross-linking"/>
    <property type="evidence" value="ECO:0007669"/>
    <property type="project" value="TreeGrafter"/>
</dbReference>
<proteinExistence type="predicted"/>
<dbReference type="GO" id="GO:0005576">
    <property type="term" value="C:extracellular region"/>
    <property type="evidence" value="ECO:0007669"/>
    <property type="project" value="TreeGrafter"/>
</dbReference>
<keyword evidence="2" id="KW-0808">Transferase</keyword>
<gene>
    <name evidence="11" type="ORF">CPJCM30710_20430</name>
</gene>
<keyword evidence="5 6" id="KW-0961">Cell wall biogenesis/degradation</keyword>
<dbReference type="InterPro" id="IPR050979">
    <property type="entry name" value="LD-transpeptidase"/>
</dbReference>
<evidence type="ECO:0000256" key="2">
    <source>
        <dbReference type="ARBA" id="ARBA00022679"/>
    </source>
</evidence>
<sequence>MKKNLQGKWSIMQSTSNNKKRLFLYLTLIMLSLCTTFYLIYSYNKLFEDFKIAFENKNYSKANAVLINNGTFNPLKKFLLNKKLNTYFSSCAEDLYTDYQENELSEFATLSILNEIERYNIINDKITKIKNNIPSIKDSNSAYMQGLQLFNEEEYEGAFSTFQKVIPFDKNYLTAQEYEADSLKRIKDKLLQEANDLVSENYFTKAISLLEENIKYYEADTDILNKIDEYKKDRDDFLSKKSNTNEESNKKVNTSSSNSQNSGNKSNDDKTSKDINSTATSVAAMVINKNTINTLDLVSQTPYLLYVNIAEQKTYVFKGKKNDWNLEKTLLCSTGIKNNETPKGVFTVKQKGDWFFSNEYNEGGKYWIQFLDNYLFHSLPFDKTKTKVVDTTIGQPASHGCIRLKVNDSKWLYDNIPIASKVIIN</sequence>
<dbReference type="Pfam" id="PF03734">
    <property type="entry name" value="YkuD"/>
    <property type="match status" value="1"/>
</dbReference>
<reference evidence="11" key="1">
    <citation type="submission" date="2021-03" db="EMBL/GenBank/DDBJ databases">
        <title>Taxonomic study of Clostridium polyendosporum from meadow-gley soil under rice.</title>
        <authorList>
            <person name="Kobayashi H."/>
            <person name="Tanizawa Y."/>
            <person name="Yagura M."/>
        </authorList>
    </citation>
    <scope>NUCLEOTIDE SEQUENCE</scope>
    <source>
        <strain evidence="11">JCM 30710</strain>
    </source>
</reference>
<accession>A0A919S037</accession>
<feature type="transmembrane region" description="Helical" evidence="9">
    <location>
        <begin position="21"/>
        <end position="41"/>
    </location>
</feature>
<evidence type="ECO:0000313" key="12">
    <source>
        <dbReference type="Proteomes" id="UP000679179"/>
    </source>
</evidence>
<organism evidence="11 12">
    <name type="scientific">Clostridium polyendosporum</name>
    <dbReference type="NCBI Taxonomy" id="69208"/>
    <lineage>
        <taxon>Bacteria</taxon>
        <taxon>Bacillati</taxon>
        <taxon>Bacillota</taxon>
        <taxon>Clostridia</taxon>
        <taxon>Eubacteriales</taxon>
        <taxon>Clostridiaceae</taxon>
        <taxon>Clostridium</taxon>
    </lineage>
</organism>
<keyword evidence="12" id="KW-1185">Reference proteome</keyword>
<evidence type="ECO:0000256" key="6">
    <source>
        <dbReference type="PROSITE-ProRule" id="PRU01373"/>
    </source>
</evidence>
<dbReference type="PANTHER" id="PTHR30582:SF2">
    <property type="entry name" value="L,D-TRANSPEPTIDASE YCIB-RELATED"/>
    <property type="match status" value="1"/>
</dbReference>
<dbReference type="RefSeq" id="WP_212904074.1">
    <property type="nucleotide sequence ID" value="NZ_BOPZ01000016.1"/>
</dbReference>
<evidence type="ECO:0000256" key="1">
    <source>
        <dbReference type="ARBA" id="ARBA00004752"/>
    </source>
</evidence>